<sequence>MPVIAPVQLGPSGRSVARSYVDAISKLVSDVSYMGLDQKALNDDQKQFKKAMDFLSAPVRDKGGKTNIEVYTDCQAKYTTVVQNKTKAFNGALEEAQKLHGANTELVDGVYNKWVEENARVWRNHVQAAYMNWVITGRKEEVEFWFAIVDQDSAMSRVEQSKEVMRWAVVQDSDGSSEYQKVTLEPRNWANLCKQKMLQSGSKTRSLDWYTFELGRLEQQRALLQSLQNNPPKFQVSAEETAKDKAVLEKAGTTYQDAMDDYVKAKNTLDNTPELKEGETAVKDKPTREKATNDLKTKSKALAQAEADLRKAKADSLGLTIKTSSNNSVDTMVGKGGYIESQITDVDAKIKTYNGIIDAWYTTGPGVQEARGDGLLEDTATQAKLPTALPDPEISLPADQGKSKSMGDFFTSINVSVSQSSSKTSTTSSTMAYGGGVSASYGMLGVSAGLEHSDAHTSAMSELASCDVDISFEVMRVDISRSWLRSELFYDSHLRPGPHVKLSPGPYKLKALLERSLPGKSAEEMQRELDVYNTFPMYPTAFYVAANVILEIKGSTSRLQSYMNTSSTSGNIGVSYGPFNINASFSKSDSDASSECKATSTGCRITVKAPQIIAWVSNILPALPRLESSPTW</sequence>
<accession>A0A0D2N9S8</accession>
<evidence type="ECO:0000313" key="2">
    <source>
        <dbReference type="EMBL" id="KJA15884.1"/>
    </source>
</evidence>
<reference evidence="3" key="1">
    <citation type="submission" date="2014-04" db="EMBL/GenBank/DDBJ databases">
        <title>Evolutionary Origins and Diversification of the Mycorrhizal Mutualists.</title>
        <authorList>
            <consortium name="DOE Joint Genome Institute"/>
            <consortium name="Mycorrhizal Genomics Consortium"/>
            <person name="Kohler A."/>
            <person name="Kuo A."/>
            <person name="Nagy L.G."/>
            <person name="Floudas D."/>
            <person name="Copeland A."/>
            <person name="Barry K.W."/>
            <person name="Cichocki N."/>
            <person name="Veneault-Fourrey C."/>
            <person name="LaButti K."/>
            <person name="Lindquist E.A."/>
            <person name="Lipzen A."/>
            <person name="Lundell T."/>
            <person name="Morin E."/>
            <person name="Murat C."/>
            <person name="Riley R."/>
            <person name="Ohm R."/>
            <person name="Sun H."/>
            <person name="Tunlid A."/>
            <person name="Henrissat B."/>
            <person name="Grigoriev I.V."/>
            <person name="Hibbett D.S."/>
            <person name="Martin F."/>
        </authorList>
    </citation>
    <scope>NUCLEOTIDE SEQUENCE [LARGE SCALE GENOMIC DNA]</scope>
    <source>
        <strain evidence="3">FD-334 SS-4</strain>
    </source>
</reference>
<dbReference type="EMBL" id="KN817632">
    <property type="protein sequence ID" value="KJA15884.1"/>
    <property type="molecule type" value="Genomic_DNA"/>
</dbReference>
<dbReference type="AlphaFoldDB" id="A0A0D2N9S8"/>
<evidence type="ECO:0000313" key="3">
    <source>
        <dbReference type="Proteomes" id="UP000054270"/>
    </source>
</evidence>
<dbReference type="Proteomes" id="UP000054270">
    <property type="component" value="Unassembled WGS sequence"/>
</dbReference>
<gene>
    <name evidence="2" type="ORF">HYPSUDRAFT_91648</name>
</gene>
<feature type="region of interest" description="Disordered" evidence="1">
    <location>
        <begin position="274"/>
        <end position="293"/>
    </location>
</feature>
<name>A0A0D2N9S8_HYPSF</name>
<keyword evidence="3" id="KW-1185">Reference proteome</keyword>
<proteinExistence type="predicted"/>
<protein>
    <submittedName>
        <fullName evidence="2">Uncharacterized protein</fullName>
    </submittedName>
</protein>
<dbReference type="OMA" id="PWLHAEL"/>
<evidence type="ECO:0000256" key="1">
    <source>
        <dbReference type="SAM" id="MobiDB-lite"/>
    </source>
</evidence>
<dbReference type="OrthoDB" id="3261350at2759"/>
<organism evidence="2 3">
    <name type="scientific">Hypholoma sublateritium (strain FD-334 SS-4)</name>
    <dbReference type="NCBI Taxonomy" id="945553"/>
    <lineage>
        <taxon>Eukaryota</taxon>
        <taxon>Fungi</taxon>
        <taxon>Dikarya</taxon>
        <taxon>Basidiomycota</taxon>
        <taxon>Agaricomycotina</taxon>
        <taxon>Agaricomycetes</taxon>
        <taxon>Agaricomycetidae</taxon>
        <taxon>Agaricales</taxon>
        <taxon>Agaricineae</taxon>
        <taxon>Strophariaceae</taxon>
        <taxon>Hypholoma</taxon>
    </lineage>
</organism>